<dbReference type="Pfam" id="PF11739">
    <property type="entry name" value="YdbH-like"/>
    <property type="match status" value="2"/>
</dbReference>
<dbReference type="RefSeq" id="WP_167349329.1">
    <property type="nucleotide sequence ID" value="NZ_FMAQ01000008.1"/>
</dbReference>
<name>A0A1C4CEE2_9GAMM</name>
<dbReference type="EMBL" id="FMAQ01000008">
    <property type="protein sequence ID" value="SCC17527.1"/>
    <property type="molecule type" value="Genomic_DNA"/>
</dbReference>
<gene>
    <name evidence="2" type="ORF">GA0061081_10869</name>
</gene>
<evidence type="ECO:0000313" key="3">
    <source>
        <dbReference type="Proteomes" id="UP000199670"/>
    </source>
</evidence>
<accession>A0A1C4CEE2</accession>
<protein>
    <submittedName>
        <fullName evidence="2">Dicarboxylate transport</fullName>
    </submittedName>
</protein>
<dbReference type="Proteomes" id="UP000199670">
    <property type="component" value="Unassembled WGS sequence"/>
</dbReference>
<reference evidence="3" key="1">
    <citation type="submission" date="2016-08" db="EMBL/GenBank/DDBJ databases">
        <authorList>
            <person name="Varghese N."/>
            <person name="Submissions Spin"/>
        </authorList>
    </citation>
    <scope>NUCLEOTIDE SEQUENCE [LARGE SCALE GENOMIC DNA]</scope>
    <source>
        <strain evidence="3">R-53248</strain>
    </source>
</reference>
<keyword evidence="1" id="KW-1133">Transmembrane helix</keyword>
<dbReference type="STRING" id="1798182.GA0061081_10869"/>
<keyword evidence="3" id="KW-1185">Reference proteome</keyword>
<dbReference type="AlphaFoldDB" id="A0A1C4CEE2"/>
<proteinExistence type="predicted"/>
<keyword evidence="1" id="KW-0812">Transmembrane</keyword>
<evidence type="ECO:0000313" key="2">
    <source>
        <dbReference type="EMBL" id="SCC17527.1"/>
    </source>
</evidence>
<organism evidence="2 3">
    <name type="scientific">Gilliamella bombicola</name>
    <dbReference type="NCBI Taxonomy" id="1798182"/>
    <lineage>
        <taxon>Bacteria</taxon>
        <taxon>Pseudomonadati</taxon>
        <taxon>Pseudomonadota</taxon>
        <taxon>Gammaproteobacteria</taxon>
        <taxon>Orbales</taxon>
        <taxon>Orbaceae</taxon>
        <taxon>Gilliamella</taxon>
    </lineage>
</organism>
<keyword evidence="1" id="KW-0472">Membrane</keyword>
<feature type="transmembrane region" description="Helical" evidence="1">
    <location>
        <begin position="7"/>
        <end position="29"/>
    </location>
</feature>
<dbReference type="InterPro" id="IPR021730">
    <property type="entry name" value="YdbH"/>
</dbReference>
<evidence type="ECO:0000256" key="1">
    <source>
        <dbReference type="SAM" id="Phobius"/>
    </source>
</evidence>
<sequence>MVRLKKRYWISLSILFLIVLFCLYGWHYWQSFKQKHGIMVDWHGASLSFEGLTFDELTVSKQSQISITAKNLLISWSYLSANNLDIHWQVNQSETVVDSVENVVDTATDNLNQSDFDLSLISTIVYWLPKNIHIDTLQFYEQDKKQFDLKVDISKQQEAIQLDVSTNTQEIAQLSATLFVNQKASRVDIQNGLLKTSLNQLGLENSNLTLPFTGWVSGHQLALTTSDKASISLEKANLSDDLFLGSSSGQLNIQLESKIPFDNNKLSVIAMLTVNKLNGIYKSSEIKSVTGDVNIIIKDNQFTVSTPALNVQEVNMGIAFEKLKLAGSYSASFKSPSKGIVTWNKLEANVFSGLVFIEENKLNLAKLPQQFNLGLKQIQLKDIFDKYPAEGLAGAGVIEGVLPITLLEVKKRGETALNLVIKNGRLATINEGYLQFENSTLKNYAQSNPNMKILTDIIKNFHYTKLQGTVDYANDIAKLGLNIQGSNLDVENGKAVNLNINLEENITKLLMSLQLSDQISEPIRKRIEDNLKKGSSK</sequence>